<sequence length="76" mass="8394">MVLTYVAYSSTLFEIPKLVGREWEPTQGSIYGMTMKAGYMGAGPLRGEVGIIQQCGFNLMMDGNHDEDAKLCLDDK</sequence>
<evidence type="ECO:0000313" key="1">
    <source>
        <dbReference type="EMBL" id="MQL80816.1"/>
    </source>
</evidence>
<evidence type="ECO:0000313" key="2">
    <source>
        <dbReference type="Proteomes" id="UP000652761"/>
    </source>
</evidence>
<dbReference type="AlphaFoldDB" id="A0A843UFG1"/>
<dbReference type="Proteomes" id="UP000652761">
    <property type="component" value="Unassembled WGS sequence"/>
</dbReference>
<dbReference type="EMBL" id="NMUH01000528">
    <property type="protein sequence ID" value="MQL80816.1"/>
    <property type="molecule type" value="Genomic_DNA"/>
</dbReference>
<accession>A0A843UFG1</accession>
<comment type="caution">
    <text evidence="1">The sequence shown here is derived from an EMBL/GenBank/DDBJ whole genome shotgun (WGS) entry which is preliminary data.</text>
</comment>
<proteinExistence type="predicted"/>
<keyword evidence="2" id="KW-1185">Reference proteome</keyword>
<reference evidence="1" key="1">
    <citation type="submission" date="2017-07" db="EMBL/GenBank/DDBJ databases">
        <title>Taro Niue Genome Assembly and Annotation.</title>
        <authorList>
            <person name="Atibalentja N."/>
            <person name="Keating K."/>
            <person name="Fields C.J."/>
        </authorList>
    </citation>
    <scope>NUCLEOTIDE SEQUENCE</scope>
    <source>
        <strain evidence="1">Niue_2</strain>
        <tissue evidence="1">Leaf</tissue>
    </source>
</reference>
<organism evidence="1 2">
    <name type="scientific">Colocasia esculenta</name>
    <name type="common">Wild taro</name>
    <name type="synonym">Arum esculentum</name>
    <dbReference type="NCBI Taxonomy" id="4460"/>
    <lineage>
        <taxon>Eukaryota</taxon>
        <taxon>Viridiplantae</taxon>
        <taxon>Streptophyta</taxon>
        <taxon>Embryophyta</taxon>
        <taxon>Tracheophyta</taxon>
        <taxon>Spermatophyta</taxon>
        <taxon>Magnoliopsida</taxon>
        <taxon>Liliopsida</taxon>
        <taxon>Araceae</taxon>
        <taxon>Aroideae</taxon>
        <taxon>Colocasieae</taxon>
        <taxon>Colocasia</taxon>
    </lineage>
</organism>
<gene>
    <name evidence="1" type="ORF">Taro_013268</name>
</gene>
<name>A0A843UFG1_COLES</name>
<protein>
    <submittedName>
        <fullName evidence="1">Uncharacterized protein</fullName>
    </submittedName>
</protein>